<feature type="coiled-coil region" evidence="1">
    <location>
        <begin position="294"/>
        <end position="321"/>
    </location>
</feature>
<dbReference type="PANTHER" id="PTHR33748">
    <property type="entry name" value="PROTEIN CBG04600"/>
    <property type="match status" value="1"/>
</dbReference>
<gene>
    <name evidence="4" type="ORF">NGATSA_3039100</name>
</gene>
<dbReference type="Pfam" id="PF04536">
    <property type="entry name" value="TPM_phosphatase"/>
    <property type="match status" value="1"/>
</dbReference>
<feature type="non-terminal residue" evidence="4">
    <location>
        <position position="346"/>
    </location>
</feature>
<reference evidence="4" key="1">
    <citation type="journal article" date="2012" name="Bioengineered">
        <title>Additional insights into the genome of the oleaginous model alga Nannochloropsis gaditana.</title>
        <authorList>
            <person name="Jinkerson R.E."/>
            <person name="Radakovits R."/>
            <person name="Posewitz M.C."/>
        </authorList>
    </citation>
    <scope>NUCLEOTIDE SEQUENCE</scope>
    <source>
        <strain evidence="4">CCMP526</strain>
    </source>
</reference>
<keyword evidence="2" id="KW-0812">Transmembrane</keyword>
<dbReference type="AlphaFoldDB" id="I2CRV6"/>
<dbReference type="Gene3D" id="3.10.310.50">
    <property type="match status" value="1"/>
</dbReference>
<feature type="transmembrane region" description="Helical" evidence="2">
    <location>
        <begin position="271"/>
        <end position="290"/>
    </location>
</feature>
<reference evidence="4" key="2">
    <citation type="journal article" date="2012" name="Nat. Commun.">
        <title>Draft genome sequence and genetic transformation of the oleaginous alga Nannochloropis gaditana.</title>
        <authorList>
            <person name="Radakovits R."/>
            <person name="Jinkerson R.E."/>
            <person name="Fuerstenberg S.I."/>
            <person name="Tae H."/>
            <person name="Settlage R.E."/>
            <person name="Boore J.L."/>
            <person name="Posewitz M.C."/>
        </authorList>
    </citation>
    <scope>NUCLEOTIDE SEQUENCE</scope>
    <source>
        <strain evidence="4">CCMP526</strain>
    </source>
</reference>
<organism evidence="4">
    <name type="scientific">Nannochloropsis gaditana (strain CCMP526)</name>
    <name type="common">Green microalga</name>
    <name type="synonym">Microchloropsis gaditana</name>
    <dbReference type="NCBI Taxonomy" id="1093141"/>
    <lineage>
        <taxon>Eukaryota</taxon>
        <taxon>Sar</taxon>
        <taxon>Stramenopiles</taxon>
        <taxon>Ochrophyta</taxon>
        <taxon>Eustigmatophyceae</taxon>
        <taxon>Eustigmatales</taxon>
        <taxon>Monodopsidaceae</taxon>
        <taxon>Nannochloropsis</taxon>
    </lineage>
</organism>
<keyword evidence="2" id="KW-0472">Membrane</keyword>
<feature type="domain" description="TPM" evidence="3">
    <location>
        <begin position="153"/>
        <end position="257"/>
    </location>
</feature>
<evidence type="ECO:0000259" key="3">
    <source>
        <dbReference type="Pfam" id="PF04536"/>
    </source>
</evidence>
<evidence type="ECO:0000256" key="2">
    <source>
        <dbReference type="SAM" id="Phobius"/>
    </source>
</evidence>
<sequence>KGKQQSRPSSWHVFNSLAMAKGAPDPLFKARKYHPYHVSSYAIYKLCCVLLTLGPCLAQPDTPGYRDGWRLYQYPSPLRSSSKDTKESSSTPRCGSFHVEAQGSTSFLCDPDGLLSREGAIHVHELLDDVRKAVTVECGARQGPMPGSGKESNRKSLEIGVALVHKLRRTRQDPVAEAEGFARGLHDKWGVGDAACHTGALLFLSRVDRTMYVSRGRGLEAILTDDRIDEVMEEVKALLRRGDWDQGVVTAVEMIGQWVERGPPGFWERHGGLVLMVALTVAVLAYLLWWERKKKLEGRSYEEAKRKLERIERERTRLEALDLAESYEGLMSCPICLEDFEGEEEE</sequence>
<accession>I2CRV6</accession>
<proteinExistence type="evidence at transcript level"/>
<feature type="non-terminal residue" evidence="4">
    <location>
        <position position="1"/>
    </location>
</feature>
<evidence type="ECO:0000313" key="4">
    <source>
        <dbReference type="EMBL" id="AFJ69639.1"/>
    </source>
</evidence>
<dbReference type="GO" id="GO:0016020">
    <property type="term" value="C:membrane"/>
    <property type="evidence" value="ECO:0007669"/>
    <property type="project" value="TreeGrafter"/>
</dbReference>
<dbReference type="InterPro" id="IPR007621">
    <property type="entry name" value="TPM_dom"/>
</dbReference>
<dbReference type="PANTHER" id="PTHR33748:SF5">
    <property type="entry name" value="GROUND-LIKE DOMAIN-CONTAINING PROTEIN"/>
    <property type="match status" value="1"/>
</dbReference>
<protein>
    <submittedName>
        <fullName evidence="4">Membrane protein</fullName>
    </submittedName>
</protein>
<keyword evidence="1" id="KW-0175">Coiled coil</keyword>
<dbReference type="EMBL" id="JU980576">
    <property type="protein sequence ID" value="AFJ69639.1"/>
    <property type="molecule type" value="mRNA"/>
</dbReference>
<evidence type="ECO:0000256" key="1">
    <source>
        <dbReference type="SAM" id="Coils"/>
    </source>
</evidence>
<keyword evidence="2" id="KW-1133">Transmembrane helix</keyword>
<name>I2CRV6_NANGC</name>